<dbReference type="InterPro" id="IPR006093">
    <property type="entry name" value="Oxy_OxRdtase_FAD_BS"/>
</dbReference>
<dbReference type="InterPro" id="IPR006094">
    <property type="entry name" value="Oxid_FAD_bind_N"/>
</dbReference>
<dbReference type="InterPro" id="IPR016169">
    <property type="entry name" value="FAD-bd_PCMH_sub2"/>
</dbReference>
<dbReference type="Pfam" id="PF01565">
    <property type="entry name" value="FAD_binding_4"/>
    <property type="match status" value="1"/>
</dbReference>
<evidence type="ECO:0000256" key="5">
    <source>
        <dbReference type="ARBA" id="ARBA00023002"/>
    </source>
</evidence>
<evidence type="ECO:0000313" key="8">
    <source>
        <dbReference type="EMBL" id="CAL5219872.1"/>
    </source>
</evidence>
<dbReference type="SUPFAM" id="SSF56176">
    <property type="entry name" value="FAD-binding/transporter-associated domain-like"/>
    <property type="match status" value="1"/>
</dbReference>
<protein>
    <submittedName>
        <fullName evidence="8">G1792 protein</fullName>
    </submittedName>
</protein>
<evidence type="ECO:0000313" key="9">
    <source>
        <dbReference type="Proteomes" id="UP001497392"/>
    </source>
</evidence>
<name>A0ABP1FQN8_9CHLO</name>
<keyword evidence="9" id="KW-1185">Reference proteome</keyword>
<dbReference type="Gene3D" id="3.40.462.20">
    <property type="match status" value="1"/>
</dbReference>
<sequence>MRALPAPLLLLLCQSLLCVSVIAAGGGLPILRCASSELLTGPNELQIARFRATLSDPTALETHFSYHYSASLITDGLANGTDPVYVYTMPRFIVTANSPEDVVAAVQFAADYRLKVSALGGGHQLAGLALPECGVTIEMYKLQDLSFDPASNQTTVQMGVKSGAIANALTNKYHRLPSIGTCFDVCVAGFALQGGLGLIYRYHGTGADFIQSMDVVTVGADNKAVRRRIAADSEPDLFWGMRGAGGSLGVAIEYTTRTFAVPDNVQMASYTFDISIAQEVFTWFVGVVPTCPRSIYAAVTAIGGGQPASVFLEFNNLGPQTAGTEACFQLLTTYAAPRALQNAQPGQPYTIQDYYHFASNTSSSGECGNNTAATYWNTYFTANGTSTVGTIPLGLIQATIAQAKANPYDTFSISIAAGPSLPQGEDAKYFTPNAWSFRDCYYVFVGDTWNVPADDASHISYMKAASAAVKPYVAGNYINQLMMEDPNDAKNSYEAGIFTRLEGVKAAYDPNNLFRDLHYVHPNVQVPKDIFHGDIYDALPFATAEALAPAPATAMSGVEAPRPMQG</sequence>
<comment type="cofactor">
    <cofactor evidence="1">
        <name>FAD</name>
        <dbReference type="ChEBI" id="CHEBI:57692"/>
    </cofactor>
</comment>
<keyword evidence="5" id="KW-0560">Oxidoreductase</keyword>
<dbReference type="InterPro" id="IPR050416">
    <property type="entry name" value="FAD-linked_Oxidoreductase"/>
</dbReference>
<evidence type="ECO:0000256" key="6">
    <source>
        <dbReference type="SAM" id="SignalP"/>
    </source>
</evidence>
<dbReference type="PANTHER" id="PTHR42973">
    <property type="entry name" value="BINDING OXIDOREDUCTASE, PUTATIVE (AFU_ORTHOLOGUE AFUA_1G17690)-RELATED"/>
    <property type="match status" value="1"/>
</dbReference>
<feature type="domain" description="FAD-binding PCMH-type" evidence="7">
    <location>
        <begin position="85"/>
        <end position="261"/>
    </location>
</feature>
<reference evidence="8 9" key="1">
    <citation type="submission" date="2024-06" db="EMBL/GenBank/DDBJ databases">
        <authorList>
            <person name="Kraege A."/>
            <person name="Thomma B."/>
        </authorList>
    </citation>
    <scope>NUCLEOTIDE SEQUENCE [LARGE SCALE GENOMIC DNA]</scope>
</reference>
<proteinExistence type="inferred from homology"/>
<feature type="signal peptide" evidence="6">
    <location>
        <begin position="1"/>
        <end position="23"/>
    </location>
</feature>
<organism evidence="8 9">
    <name type="scientific">Coccomyxa viridis</name>
    <dbReference type="NCBI Taxonomy" id="1274662"/>
    <lineage>
        <taxon>Eukaryota</taxon>
        <taxon>Viridiplantae</taxon>
        <taxon>Chlorophyta</taxon>
        <taxon>core chlorophytes</taxon>
        <taxon>Trebouxiophyceae</taxon>
        <taxon>Trebouxiophyceae incertae sedis</taxon>
        <taxon>Coccomyxaceae</taxon>
        <taxon>Coccomyxa</taxon>
    </lineage>
</organism>
<accession>A0ABP1FQN8</accession>
<keyword evidence="4" id="KW-0274">FAD</keyword>
<dbReference type="Proteomes" id="UP001497392">
    <property type="component" value="Unassembled WGS sequence"/>
</dbReference>
<evidence type="ECO:0000259" key="7">
    <source>
        <dbReference type="PROSITE" id="PS51387"/>
    </source>
</evidence>
<dbReference type="PANTHER" id="PTHR42973:SF39">
    <property type="entry name" value="FAD-BINDING PCMH-TYPE DOMAIN-CONTAINING PROTEIN"/>
    <property type="match status" value="1"/>
</dbReference>
<keyword evidence="6" id="KW-0732">Signal</keyword>
<evidence type="ECO:0000256" key="2">
    <source>
        <dbReference type="ARBA" id="ARBA00005466"/>
    </source>
</evidence>
<comment type="similarity">
    <text evidence="2">Belongs to the oxygen-dependent FAD-linked oxidoreductase family.</text>
</comment>
<keyword evidence="3" id="KW-0285">Flavoprotein</keyword>
<gene>
    <name evidence="8" type="primary">g1792</name>
    <name evidence="8" type="ORF">VP750_LOCUS1531</name>
</gene>
<dbReference type="PROSITE" id="PS00862">
    <property type="entry name" value="OX2_COVAL_FAD"/>
    <property type="match status" value="1"/>
</dbReference>
<dbReference type="EMBL" id="CAXHTA020000002">
    <property type="protein sequence ID" value="CAL5219872.1"/>
    <property type="molecule type" value="Genomic_DNA"/>
</dbReference>
<dbReference type="Gene3D" id="3.30.465.10">
    <property type="match status" value="1"/>
</dbReference>
<evidence type="ECO:0000256" key="3">
    <source>
        <dbReference type="ARBA" id="ARBA00022630"/>
    </source>
</evidence>
<evidence type="ECO:0000256" key="4">
    <source>
        <dbReference type="ARBA" id="ARBA00022827"/>
    </source>
</evidence>
<dbReference type="InterPro" id="IPR016166">
    <property type="entry name" value="FAD-bd_PCMH"/>
</dbReference>
<dbReference type="PROSITE" id="PS51387">
    <property type="entry name" value="FAD_PCMH"/>
    <property type="match status" value="1"/>
</dbReference>
<dbReference type="InterPro" id="IPR036318">
    <property type="entry name" value="FAD-bd_PCMH-like_sf"/>
</dbReference>
<feature type="chain" id="PRO_5046336270" evidence="6">
    <location>
        <begin position="24"/>
        <end position="566"/>
    </location>
</feature>
<evidence type="ECO:0000256" key="1">
    <source>
        <dbReference type="ARBA" id="ARBA00001974"/>
    </source>
</evidence>
<comment type="caution">
    <text evidence="8">The sequence shown here is derived from an EMBL/GenBank/DDBJ whole genome shotgun (WGS) entry which is preliminary data.</text>
</comment>